<comment type="similarity">
    <text evidence="1 2">Belongs to the arylamine N-acetyltransferase family.</text>
</comment>
<evidence type="ECO:0000313" key="4">
    <source>
        <dbReference type="Proteomes" id="UP001524499"/>
    </source>
</evidence>
<organism evidence="3 4">
    <name type="scientific">Methylomonas subterranea</name>
    <dbReference type="NCBI Taxonomy" id="2952225"/>
    <lineage>
        <taxon>Bacteria</taxon>
        <taxon>Pseudomonadati</taxon>
        <taxon>Pseudomonadota</taxon>
        <taxon>Gammaproteobacteria</taxon>
        <taxon>Methylococcales</taxon>
        <taxon>Methylococcaceae</taxon>
        <taxon>Methylomonas</taxon>
    </lineage>
</organism>
<dbReference type="Gene3D" id="3.30.2140.10">
    <property type="entry name" value="Arylamine N-acetyltransferase"/>
    <property type="match status" value="1"/>
</dbReference>
<dbReference type="PRINTS" id="PR01543">
    <property type="entry name" value="ANATRNSFRASE"/>
</dbReference>
<evidence type="ECO:0000313" key="3">
    <source>
        <dbReference type="EMBL" id="MCQ8105730.1"/>
    </source>
</evidence>
<protein>
    <submittedName>
        <fullName evidence="3">Arylamine N-acetyltransferase</fullName>
    </submittedName>
</protein>
<evidence type="ECO:0000256" key="2">
    <source>
        <dbReference type="RuleBase" id="RU003452"/>
    </source>
</evidence>
<dbReference type="RefSeq" id="WP_256603752.1">
    <property type="nucleotide sequence ID" value="NZ_JANIBJ010000036.1"/>
</dbReference>
<dbReference type="Gene3D" id="2.40.128.150">
    <property type="entry name" value="Cysteine proteinases"/>
    <property type="match status" value="1"/>
</dbReference>
<evidence type="ECO:0000256" key="1">
    <source>
        <dbReference type="ARBA" id="ARBA00006547"/>
    </source>
</evidence>
<gene>
    <name evidence="3" type="ORF">NP590_16585</name>
</gene>
<comment type="caution">
    <text evidence="3">The sequence shown here is derived from an EMBL/GenBank/DDBJ whole genome shotgun (WGS) entry which is preliminary data.</text>
</comment>
<dbReference type="InterPro" id="IPR001447">
    <property type="entry name" value="Arylamine_N-AcTrfase"/>
</dbReference>
<reference evidence="3 4" key="1">
    <citation type="submission" date="2022-07" db="EMBL/GenBank/DDBJ databases">
        <title>Methylomonas rivi sp. nov., Methylomonas rosea sp. nov., Methylomonas aureus sp. nov. and Methylomonas subterranea sp. nov., four novel methanotrophs isolated from a freshwater creek and the deep terrestrial subsurface.</title>
        <authorList>
            <person name="Abin C."/>
            <person name="Sankaranarayanan K."/>
            <person name="Garner C."/>
            <person name="Sindelar R."/>
            <person name="Kotary K."/>
            <person name="Garner R."/>
            <person name="Barclay S."/>
            <person name="Lawson P."/>
            <person name="Krumholz L."/>
        </authorList>
    </citation>
    <scope>NUCLEOTIDE SEQUENCE [LARGE SCALE GENOMIC DNA]</scope>
    <source>
        <strain evidence="3 4">SURF-2</strain>
    </source>
</reference>
<dbReference type="InterPro" id="IPR038765">
    <property type="entry name" value="Papain-like_cys_pep_sf"/>
</dbReference>
<dbReference type="Pfam" id="PF00797">
    <property type="entry name" value="Acetyltransf_2"/>
    <property type="match status" value="1"/>
</dbReference>
<name>A0ABT1TJT9_9GAMM</name>
<dbReference type="SUPFAM" id="SSF54001">
    <property type="entry name" value="Cysteine proteinases"/>
    <property type="match status" value="1"/>
</dbReference>
<accession>A0ABT1TJT9</accession>
<keyword evidence="4" id="KW-1185">Reference proteome</keyword>
<sequence>MTFSINDYLARIGIARPESTAAGLAQLQQAQLDAIAFENINPLLGVLPNLETPALVDKILANGRGGYCFELNGLLGLALDELGFDYQSIMARVRMGNSEGGPRLHLAYIVEAEGESWLMDVGFGGPSHFHPLRLHAEPQQQGHDIFRLRQEAHSGETVLERKQDDDWFALYSFDRAAVRRCDLDAANLVCATWEQSLLSQNLLLCRNTEFGRIQLFNSNFSEFRAGVQTSRTVETAEELSGLVRNDFGITVTDAEVSGIAKRLNLA</sequence>
<proteinExistence type="inferred from homology"/>
<dbReference type="PANTHER" id="PTHR11786">
    <property type="entry name" value="N-HYDROXYARYLAMINE O-ACETYLTRANSFERASE"/>
    <property type="match status" value="1"/>
</dbReference>
<dbReference type="PANTHER" id="PTHR11786:SF0">
    <property type="entry name" value="ARYLAMINE N-ACETYLTRANSFERASE 4-RELATED"/>
    <property type="match status" value="1"/>
</dbReference>
<dbReference type="Proteomes" id="UP001524499">
    <property type="component" value="Unassembled WGS sequence"/>
</dbReference>
<dbReference type="EMBL" id="JANIBJ010000036">
    <property type="protein sequence ID" value="MCQ8105730.1"/>
    <property type="molecule type" value="Genomic_DNA"/>
</dbReference>